<dbReference type="AlphaFoldDB" id="A0A2V1ALV0"/>
<keyword evidence="3" id="KW-1185">Reference proteome</keyword>
<dbReference type="PROSITE" id="PS50012">
    <property type="entry name" value="RCC1_3"/>
    <property type="match status" value="3"/>
</dbReference>
<dbReference type="OrthoDB" id="5370059at2759"/>
<gene>
    <name evidence="2" type="ORF">CXQ85_001097</name>
</gene>
<accession>A0A2V1ALV0</accession>
<feature type="repeat" description="RCC1" evidence="1">
    <location>
        <begin position="60"/>
        <end position="107"/>
    </location>
</feature>
<dbReference type="RefSeq" id="XP_025339748.1">
    <property type="nucleotide sequence ID" value="XM_025484817.1"/>
</dbReference>
<dbReference type="EMBL" id="PKFO01000001">
    <property type="protein sequence ID" value="PVH18808.1"/>
    <property type="molecule type" value="Genomic_DNA"/>
</dbReference>
<dbReference type="VEuPathDB" id="FungiDB:CXQ85_001097"/>
<reference evidence="2 3" key="1">
    <citation type="submission" date="2017-12" db="EMBL/GenBank/DDBJ databases">
        <title>Genome Sequence of a Multidrug-Resistant Candida haemulonii Isolate from a Patient with Chronic Leg Ulcers in Israel.</title>
        <authorList>
            <person name="Chow N.A."/>
            <person name="Gade L."/>
            <person name="Batra D."/>
            <person name="Rowe L.A."/>
            <person name="Ben-Ami R."/>
            <person name="Loparev V.N."/>
            <person name="Litvintseva A.P."/>
        </authorList>
    </citation>
    <scope>NUCLEOTIDE SEQUENCE [LARGE SCALE GENOMIC DNA]</scope>
    <source>
        <strain evidence="2 3">B11899</strain>
    </source>
</reference>
<dbReference type="InterPro" id="IPR009091">
    <property type="entry name" value="RCC1/BLIP-II"/>
</dbReference>
<organism evidence="2 3">
    <name type="scientific">Candidozyma haemuli</name>
    <dbReference type="NCBI Taxonomy" id="45357"/>
    <lineage>
        <taxon>Eukaryota</taxon>
        <taxon>Fungi</taxon>
        <taxon>Dikarya</taxon>
        <taxon>Ascomycota</taxon>
        <taxon>Saccharomycotina</taxon>
        <taxon>Pichiomycetes</taxon>
        <taxon>Metschnikowiaceae</taxon>
        <taxon>Candidozyma</taxon>
    </lineage>
</organism>
<dbReference type="PRINTS" id="PR00633">
    <property type="entry name" value="RCCNDNSATION"/>
</dbReference>
<feature type="repeat" description="RCC1" evidence="1">
    <location>
        <begin position="7"/>
        <end position="59"/>
    </location>
</feature>
<dbReference type="InterPro" id="IPR000408">
    <property type="entry name" value="Reg_chr_condens"/>
</dbReference>
<proteinExistence type="predicted"/>
<dbReference type="Pfam" id="PF13540">
    <property type="entry name" value="RCC1_2"/>
    <property type="match status" value="2"/>
</dbReference>
<name>A0A2V1ALV0_9ASCO</name>
<evidence type="ECO:0008006" key="4">
    <source>
        <dbReference type="Google" id="ProtNLM"/>
    </source>
</evidence>
<dbReference type="Gene3D" id="2.130.10.30">
    <property type="entry name" value="Regulator of chromosome condensation 1/beta-lactamase-inhibitor protein II"/>
    <property type="match status" value="2"/>
</dbReference>
<dbReference type="SUPFAM" id="SSF50985">
    <property type="entry name" value="RCC1/BLIP-II"/>
    <property type="match status" value="1"/>
</dbReference>
<sequence length="349" mass="38247">MTEQPVYKILRCGSNGSFQLGLGDDEDRNTLCEVETDFPHTRPVTFACGGNHTLILFEDGSVVAAGSNEYSQCGFKGPEVVEKFTKVPGKWKFVAAGWEYSVFVSEDDTVYTCGYGPKGELGLGKNFILAEELFDVRFPVKSRVLDVKSSINHVIVVTEEGTYGWGACRKGQLGEVTKVSEKGKPVPVYWEPERLQFSGSSAIMAHDRTVVFDGKKIDILGKNPETISAEGATNVKAMWSSVHWSVPKENGINIFSQGNNSHGQLYKFNDEVTPIDFTVGSEHGLVLLKDGRVLAWGWGEHGNCGPPAEAKDETALVTYDYLNEIYDGKNEVVKLAAGCATTWVVVKVK</sequence>
<dbReference type="InterPro" id="IPR051553">
    <property type="entry name" value="Ran_GTPase-activating"/>
</dbReference>
<dbReference type="GeneID" id="37006428"/>
<evidence type="ECO:0000256" key="1">
    <source>
        <dbReference type="PROSITE-ProRule" id="PRU00235"/>
    </source>
</evidence>
<dbReference type="PANTHER" id="PTHR45982:SF1">
    <property type="entry name" value="REGULATOR OF CHROMOSOME CONDENSATION"/>
    <property type="match status" value="1"/>
</dbReference>
<comment type="caution">
    <text evidence="2">The sequence shown here is derived from an EMBL/GenBank/DDBJ whole genome shotgun (WGS) entry which is preliminary data.</text>
</comment>
<evidence type="ECO:0000313" key="2">
    <source>
        <dbReference type="EMBL" id="PVH18808.1"/>
    </source>
</evidence>
<evidence type="ECO:0000313" key="3">
    <source>
        <dbReference type="Proteomes" id="UP000244309"/>
    </source>
</evidence>
<feature type="repeat" description="RCC1" evidence="1">
    <location>
        <begin position="108"/>
        <end position="160"/>
    </location>
</feature>
<dbReference type="STRING" id="45357.A0A2V1ALV0"/>
<protein>
    <recommendedName>
        <fullName evidence="4">Protein ATS1</fullName>
    </recommendedName>
</protein>
<dbReference type="PANTHER" id="PTHR45982">
    <property type="entry name" value="REGULATOR OF CHROMOSOME CONDENSATION"/>
    <property type="match status" value="1"/>
</dbReference>
<dbReference type="Proteomes" id="UP000244309">
    <property type="component" value="Unassembled WGS sequence"/>
</dbReference>